<dbReference type="Gene3D" id="1.10.287.1490">
    <property type="match status" value="1"/>
</dbReference>
<organism evidence="2 3">
    <name type="scientific">Rhizophlyctis rosea</name>
    <dbReference type="NCBI Taxonomy" id="64517"/>
    <lineage>
        <taxon>Eukaryota</taxon>
        <taxon>Fungi</taxon>
        <taxon>Fungi incertae sedis</taxon>
        <taxon>Chytridiomycota</taxon>
        <taxon>Chytridiomycota incertae sedis</taxon>
        <taxon>Chytridiomycetes</taxon>
        <taxon>Rhizophlyctidales</taxon>
        <taxon>Rhizophlyctidaceae</taxon>
        <taxon>Rhizophlyctis</taxon>
    </lineage>
</organism>
<keyword evidence="1" id="KW-0175">Coiled coil</keyword>
<dbReference type="GO" id="GO:0051726">
    <property type="term" value="P:regulation of cell cycle"/>
    <property type="evidence" value="ECO:0007669"/>
    <property type="project" value="TreeGrafter"/>
</dbReference>
<protein>
    <submittedName>
        <fullName evidence="2">Uncharacterized protein</fullName>
    </submittedName>
</protein>
<reference evidence="2" key="1">
    <citation type="submission" date="2020-05" db="EMBL/GenBank/DDBJ databases">
        <title>Phylogenomic resolution of chytrid fungi.</title>
        <authorList>
            <person name="Stajich J.E."/>
            <person name="Amses K."/>
            <person name="Simmons R."/>
            <person name="Seto K."/>
            <person name="Myers J."/>
            <person name="Bonds A."/>
            <person name="Quandt C.A."/>
            <person name="Barry K."/>
            <person name="Liu P."/>
            <person name="Grigoriev I."/>
            <person name="Longcore J.E."/>
            <person name="James T.Y."/>
        </authorList>
    </citation>
    <scope>NUCLEOTIDE SEQUENCE</scope>
    <source>
        <strain evidence="2">JEL0318</strain>
    </source>
</reference>
<evidence type="ECO:0000256" key="1">
    <source>
        <dbReference type="SAM" id="Coils"/>
    </source>
</evidence>
<dbReference type="InterPro" id="IPR007483">
    <property type="entry name" value="Hamartin"/>
</dbReference>
<keyword evidence="3" id="KW-1185">Reference proteome</keyword>
<dbReference type="PANTHER" id="PTHR15154">
    <property type="entry name" value="HAMARTIN"/>
    <property type="match status" value="1"/>
</dbReference>
<dbReference type="GO" id="GO:0032007">
    <property type="term" value="P:negative regulation of TOR signaling"/>
    <property type="evidence" value="ECO:0007669"/>
    <property type="project" value="TreeGrafter"/>
</dbReference>
<accession>A0AAD5X6T3</accession>
<evidence type="ECO:0000313" key="2">
    <source>
        <dbReference type="EMBL" id="KAJ3053759.1"/>
    </source>
</evidence>
<dbReference type="AlphaFoldDB" id="A0AAD5X6T3"/>
<sequence length="375" mass="42431">MELSDPWFREKSPHEIVVFCQSLQIGRIESTNSETLSPASVEQNEIDTQGLLRTIMTNNLQLRQAISEFTVDPSASVPDSSPVAVPDLQRLLLVNEVNFELCMRQYYMQHISKLKKAMISEEIREADREGVYAKLKFQTQELTTTQQALERHRHEAATVRERQRKHEDDLTKRLRAARDQVNALREKADSWKGLAEEREKDVDEMRKEVLRKEACITDLQSELELTLRDTERLRECESALDALTKRMMEGDTPNKDALAAERANITGQLRALELQIESASHEISNLKDSLASSTASCDAATARSEDLERSVTQLESDLESSRKALEKQRAVSSEHIKAVEATYRIAKGLNAQLQAKIVDLHSELEEACSKGGGQK</sequence>
<dbReference type="GO" id="GO:0033596">
    <property type="term" value="C:TSC1-TSC2 complex"/>
    <property type="evidence" value="ECO:0007669"/>
    <property type="project" value="TreeGrafter"/>
</dbReference>
<feature type="coiled-coil region" evidence="1">
    <location>
        <begin position="255"/>
        <end position="370"/>
    </location>
</feature>
<proteinExistence type="predicted"/>
<comment type="caution">
    <text evidence="2">The sequence shown here is derived from an EMBL/GenBank/DDBJ whole genome shotgun (WGS) entry which is preliminary data.</text>
</comment>
<feature type="coiled-coil region" evidence="1">
    <location>
        <begin position="135"/>
        <end position="194"/>
    </location>
</feature>
<name>A0AAD5X6T3_9FUNG</name>
<dbReference type="PANTHER" id="PTHR15154:SF2">
    <property type="entry name" value="HAMARTIN"/>
    <property type="match status" value="1"/>
</dbReference>
<dbReference type="EMBL" id="JADGJD010000181">
    <property type="protein sequence ID" value="KAJ3053759.1"/>
    <property type="molecule type" value="Genomic_DNA"/>
</dbReference>
<gene>
    <name evidence="2" type="ORF">HK097_003443</name>
</gene>
<evidence type="ECO:0000313" key="3">
    <source>
        <dbReference type="Proteomes" id="UP001212841"/>
    </source>
</evidence>
<dbReference type="Proteomes" id="UP001212841">
    <property type="component" value="Unassembled WGS sequence"/>
</dbReference>